<evidence type="ECO:0000313" key="4">
    <source>
        <dbReference type="Ensembl" id="ENSLCAP00010012297.1"/>
    </source>
</evidence>
<evidence type="ECO:0000256" key="2">
    <source>
        <dbReference type="SAM" id="SignalP"/>
    </source>
</evidence>
<dbReference type="PANTHER" id="PTHR14987:SF3">
    <property type="entry name" value="LBH DOMAIN-CONTAINING PROTEIN 2"/>
    <property type="match status" value="1"/>
</dbReference>
<reference evidence="4" key="3">
    <citation type="submission" date="2025-09" db="UniProtKB">
        <authorList>
            <consortium name="Ensembl"/>
        </authorList>
    </citation>
    <scope>IDENTIFICATION</scope>
</reference>
<sequence length="148" mass="16649">WWEATPNFCSWFCHLFSSTEVSMLTASSNAAQITTAAPDFHQIFPDTHERYPKLSKRLPSIVVEPTDGAEVESGELRWPPDEPSSPEAQTERQSLGEQTAGEENHEVCFLWSEATVDRSTLFLYLVLLDSVWAGQRKPGHVDKGHMDS</sequence>
<reference evidence="4" key="2">
    <citation type="submission" date="2025-08" db="UniProtKB">
        <authorList>
            <consortium name="Ensembl"/>
        </authorList>
    </citation>
    <scope>IDENTIFICATION</scope>
</reference>
<evidence type="ECO:0000256" key="1">
    <source>
        <dbReference type="SAM" id="MobiDB-lite"/>
    </source>
</evidence>
<evidence type="ECO:0000313" key="5">
    <source>
        <dbReference type="Proteomes" id="UP000314980"/>
    </source>
</evidence>
<dbReference type="Proteomes" id="UP000314980">
    <property type="component" value="Unassembled WGS sequence"/>
</dbReference>
<dbReference type="InterPro" id="IPR042945">
    <property type="entry name" value="LBH_dom_prot"/>
</dbReference>
<proteinExistence type="predicted"/>
<dbReference type="GeneTree" id="ENSGT00940000168728"/>
<dbReference type="InterPro" id="IPR038990">
    <property type="entry name" value="LBH_dom"/>
</dbReference>
<keyword evidence="2" id="KW-0732">Signal</keyword>
<feature type="compositionally biased region" description="Polar residues" evidence="1">
    <location>
        <begin position="86"/>
        <end position="97"/>
    </location>
</feature>
<organism evidence="4 5">
    <name type="scientific">Lates calcarifer</name>
    <name type="common">Barramundi</name>
    <name type="synonym">Holocentrus calcarifer</name>
    <dbReference type="NCBI Taxonomy" id="8187"/>
    <lineage>
        <taxon>Eukaryota</taxon>
        <taxon>Metazoa</taxon>
        <taxon>Chordata</taxon>
        <taxon>Craniata</taxon>
        <taxon>Vertebrata</taxon>
        <taxon>Euteleostomi</taxon>
        <taxon>Actinopterygii</taxon>
        <taxon>Neopterygii</taxon>
        <taxon>Teleostei</taxon>
        <taxon>Neoteleostei</taxon>
        <taxon>Acanthomorphata</taxon>
        <taxon>Carangaria</taxon>
        <taxon>Carangaria incertae sedis</taxon>
        <taxon>Centropomidae</taxon>
        <taxon>Lates</taxon>
    </lineage>
</organism>
<dbReference type="InParanoid" id="A0A4W6CFE9"/>
<feature type="domain" description="LBH" evidence="3">
    <location>
        <begin position="37"/>
        <end position="89"/>
    </location>
</feature>
<accession>A0A4W6CFE9</accession>
<dbReference type="Pfam" id="PF15317">
    <property type="entry name" value="Lbh"/>
    <property type="match status" value="1"/>
</dbReference>
<name>A0A4W6CFE9_LATCA</name>
<feature type="signal peptide" evidence="2">
    <location>
        <begin position="1"/>
        <end position="18"/>
    </location>
</feature>
<dbReference type="AlphaFoldDB" id="A0A4W6CFE9"/>
<feature type="region of interest" description="Disordered" evidence="1">
    <location>
        <begin position="63"/>
        <end position="102"/>
    </location>
</feature>
<evidence type="ECO:0000259" key="3">
    <source>
        <dbReference type="Pfam" id="PF15317"/>
    </source>
</evidence>
<feature type="chain" id="PRO_5021214559" description="LBH domain-containing protein" evidence="2">
    <location>
        <begin position="19"/>
        <end position="148"/>
    </location>
</feature>
<protein>
    <recommendedName>
        <fullName evidence="3">LBH domain-containing protein</fullName>
    </recommendedName>
</protein>
<keyword evidence="5" id="KW-1185">Reference proteome</keyword>
<dbReference type="PANTHER" id="PTHR14987">
    <property type="entry name" value="PROTEIN LBH-RELATED"/>
    <property type="match status" value="1"/>
</dbReference>
<dbReference type="Ensembl" id="ENSLCAT00010012572.1">
    <property type="protein sequence ID" value="ENSLCAP00010012297.1"/>
    <property type="gene ID" value="ENSLCAG00010005826.1"/>
</dbReference>
<reference evidence="5" key="1">
    <citation type="submission" date="2015-09" db="EMBL/GenBank/DDBJ databases">
        <authorList>
            <person name="Sai Rama Sridatta P."/>
        </authorList>
    </citation>
    <scope>NUCLEOTIDE SEQUENCE [LARGE SCALE GENOMIC DNA]</scope>
</reference>